<protein>
    <submittedName>
        <fullName evidence="5">Trypsin-like serine protease</fullName>
        <ecNumber evidence="5">3.4.21.-</ecNumber>
    </submittedName>
</protein>
<organism evidence="5 6">
    <name type="scientific">Kutzneria chonburiensis</name>
    <dbReference type="NCBI Taxonomy" id="1483604"/>
    <lineage>
        <taxon>Bacteria</taxon>
        <taxon>Bacillati</taxon>
        <taxon>Actinomycetota</taxon>
        <taxon>Actinomycetes</taxon>
        <taxon>Pseudonocardiales</taxon>
        <taxon>Pseudonocardiaceae</taxon>
        <taxon>Kutzneria</taxon>
    </lineage>
</organism>
<dbReference type="GO" id="GO:0016787">
    <property type="term" value="F:hydrolase activity"/>
    <property type="evidence" value="ECO:0007669"/>
    <property type="project" value="UniProtKB-KW"/>
</dbReference>
<evidence type="ECO:0000313" key="5">
    <source>
        <dbReference type="EMBL" id="MFC0544027.1"/>
    </source>
</evidence>
<dbReference type="SUPFAM" id="SSF50494">
    <property type="entry name" value="Trypsin-like serine proteases"/>
    <property type="match status" value="1"/>
</dbReference>
<dbReference type="PANTHER" id="PTHR24276">
    <property type="entry name" value="POLYSERASE-RELATED"/>
    <property type="match status" value="1"/>
</dbReference>
<dbReference type="CDD" id="cd00161">
    <property type="entry name" value="beta-trefoil_Ricin-like"/>
    <property type="match status" value="1"/>
</dbReference>
<reference evidence="5 6" key="1">
    <citation type="submission" date="2024-09" db="EMBL/GenBank/DDBJ databases">
        <authorList>
            <person name="Sun Q."/>
            <person name="Mori K."/>
        </authorList>
    </citation>
    <scope>NUCLEOTIDE SEQUENCE [LARGE SCALE GENOMIC DNA]</scope>
    <source>
        <strain evidence="5 6">TBRC 1432</strain>
    </source>
</reference>
<dbReference type="PANTHER" id="PTHR24276:SF98">
    <property type="entry name" value="FI18310P1-RELATED"/>
    <property type="match status" value="1"/>
</dbReference>
<evidence type="ECO:0000256" key="2">
    <source>
        <dbReference type="ARBA" id="ARBA00023157"/>
    </source>
</evidence>
<dbReference type="InterPro" id="IPR050430">
    <property type="entry name" value="Peptidase_S1"/>
</dbReference>
<evidence type="ECO:0000256" key="1">
    <source>
        <dbReference type="ARBA" id="ARBA00007664"/>
    </source>
</evidence>
<dbReference type="InterPro" id="IPR035992">
    <property type="entry name" value="Ricin_B-like_lectins"/>
</dbReference>
<dbReference type="EC" id="3.4.21.-" evidence="5"/>
<name>A0ABV6MUS8_9PSEU</name>
<dbReference type="SMART" id="SM00458">
    <property type="entry name" value="RICIN"/>
    <property type="match status" value="1"/>
</dbReference>
<evidence type="ECO:0000256" key="3">
    <source>
        <dbReference type="SAM" id="SignalP"/>
    </source>
</evidence>
<keyword evidence="3" id="KW-0732">Signal</keyword>
<dbReference type="InterPro" id="IPR001314">
    <property type="entry name" value="Peptidase_S1A"/>
</dbReference>
<dbReference type="Pfam" id="PF00089">
    <property type="entry name" value="Trypsin"/>
    <property type="match status" value="1"/>
</dbReference>
<dbReference type="InterPro" id="IPR043504">
    <property type="entry name" value="Peptidase_S1_PA_chymotrypsin"/>
</dbReference>
<evidence type="ECO:0000259" key="4">
    <source>
        <dbReference type="PROSITE" id="PS50240"/>
    </source>
</evidence>
<sequence>MRRIPRLLTVFGAMALCGAAAVPTAAADTGRSPAVEDYGYPGAAQVLADRGITLLKGDGHITFVTCSGTGLIEVRSTNVPGDHGSDLYHYCFKIDGPVGDLTLNIPNAYQVKGDNHDVQATVTVNDKTSTVAVDKNGWTGVGVGAGPDPATLLEIKATGGSSTPPATDYPYLAKVAVGAPTSANGRGCTGFLVAPRWLATATSCFADDPASPGTVQAGAPSQASTATFPNGEVATITSLTPRTERDFVLAQLSKPVTDIAPALLGSAVPAVGDNLTVVGYGRTASTWAPLQPHAGAYSVGSVDATTVAVSASVDTCKGDAGGPALRNGQIVAISSVSAQHGCFGSAAGTSGSTEVRTDDLASWIKQTTGAHNGPLQNGMNLTKCLDAQTFQAGTVTGTVQVWDCNGGPQQSWSGAADTQLHNGMVTTKCLDAQTLDGRTLTGSIQVWDCNGGPQQQWILDPSNHTLHNGMDNTKCLDAQTLDGKTLTGSMQVWSCNGGPQQQWF</sequence>
<dbReference type="PROSITE" id="PS50240">
    <property type="entry name" value="TRYPSIN_DOM"/>
    <property type="match status" value="1"/>
</dbReference>
<keyword evidence="6" id="KW-1185">Reference proteome</keyword>
<comment type="caution">
    <text evidence="5">The sequence shown here is derived from an EMBL/GenBank/DDBJ whole genome shotgun (WGS) entry which is preliminary data.</text>
</comment>
<comment type="similarity">
    <text evidence="1">Belongs to the peptidase S1 family.</text>
</comment>
<dbReference type="PRINTS" id="PR00722">
    <property type="entry name" value="CHYMOTRYPSIN"/>
</dbReference>
<gene>
    <name evidence="5" type="ORF">ACFFH7_21160</name>
</gene>
<dbReference type="Gene3D" id="2.80.10.50">
    <property type="match status" value="1"/>
</dbReference>
<dbReference type="SMART" id="SM00020">
    <property type="entry name" value="Tryp_SPc"/>
    <property type="match status" value="1"/>
</dbReference>
<keyword evidence="2" id="KW-1015">Disulfide bond</keyword>
<feature type="signal peptide" evidence="3">
    <location>
        <begin position="1"/>
        <end position="27"/>
    </location>
</feature>
<feature type="domain" description="Peptidase S1" evidence="4">
    <location>
        <begin position="157"/>
        <end position="369"/>
    </location>
</feature>
<dbReference type="EMBL" id="JBHLUD010000007">
    <property type="protein sequence ID" value="MFC0544027.1"/>
    <property type="molecule type" value="Genomic_DNA"/>
</dbReference>
<evidence type="ECO:0000313" key="6">
    <source>
        <dbReference type="Proteomes" id="UP001589810"/>
    </source>
</evidence>
<dbReference type="RefSeq" id="WP_379794181.1">
    <property type="nucleotide sequence ID" value="NZ_JBHLUD010000007.1"/>
</dbReference>
<feature type="chain" id="PRO_5046084010" evidence="3">
    <location>
        <begin position="28"/>
        <end position="504"/>
    </location>
</feature>
<dbReference type="SUPFAM" id="SSF50370">
    <property type="entry name" value="Ricin B-like lectins"/>
    <property type="match status" value="1"/>
</dbReference>
<dbReference type="InterPro" id="IPR009003">
    <property type="entry name" value="Peptidase_S1_PA"/>
</dbReference>
<accession>A0ABV6MUS8</accession>
<dbReference type="InterPro" id="IPR000772">
    <property type="entry name" value="Ricin_B_lectin"/>
</dbReference>
<dbReference type="PROSITE" id="PS50231">
    <property type="entry name" value="RICIN_B_LECTIN"/>
    <property type="match status" value="1"/>
</dbReference>
<dbReference type="Gene3D" id="2.40.10.10">
    <property type="entry name" value="Trypsin-like serine proteases"/>
    <property type="match status" value="1"/>
</dbReference>
<proteinExistence type="inferred from homology"/>
<keyword evidence="5" id="KW-0378">Hydrolase</keyword>
<dbReference type="InterPro" id="IPR001254">
    <property type="entry name" value="Trypsin_dom"/>
</dbReference>
<dbReference type="Proteomes" id="UP001589810">
    <property type="component" value="Unassembled WGS sequence"/>
</dbReference>